<evidence type="ECO:0000313" key="3">
    <source>
        <dbReference type="Proteomes" id="UP001178148"/>
    </source>
</evidence>
<keyword evidence="3" id="KW-1185">Reference proteome</keyword>
<organism evidence="2 3">
    <name type="scientific">Candidatus Endonucleibacter bathymodioli</name>
    <dbReference type="NCBI Taxonomy" id="539814"/>
    <lineage>
        <taxon>Bacteria</taxon>
        <taxon>Pseudomonadati</taxon>
        <taxon>Pseudomonadota</taxon>
        <taxon>Gammaproteobacteria</taxon>
        <taxon>Oceanospirillales</taxon>
        <taxon>Endozoicomonadaceae</taxon>
        <taxon>Candidatus Endonucleibacter</taxon>
    </lineage>
</organism>
<proteinExistence type="predicted"/>
<evidence type="ECO:0000256" key="1">
    <source>
        <dbReference type="SAM" id="SignalP"/>
    </source>
</evidence>
<comment type="caution">
    <text evidence="2">The sequence shown here is derived from an EMBL/GenBank/DDBJ whole genome shotgun (WGS) entry which is preliminary data.</text>
</comment>
<gene>
    <name evidence="2" type="ORF">QS748_13120</name>
</gene>
<dbReference type="EMBL" id="JASXSV010000029">
    <property type="protein sequence ID" value="MDP0590067.1"/>
    <property type="molecule type" value="Genomic_DNA"/>
</dbReference>
<accession>A0AA90SE45</accession>
<sequence length="457" mass="51182">MILNNINCRLKASIAALSLLLASTFVQAGDEFIAAYDAYQSDGPLSVVNIPKVEVRKFLKNLDANLSQVQPLLNEMLDESNQATGLCVAIFRIGLKGRETDERYFDTHLAKADSNKDYDQYRAVGIDYRQDFLTYDMVEFITDIIEKPVKDVLSHLSTKATGPITVKGYEFGKLKIYVNGHDSLWEQKLTAPPEFAKLERIKSTIQMSNPNEMSAIIFNDTFKNILVDIILSYLKDDSVVFSRTPGTKVPSEEISLAFDSSGAYSRQALKERLDEFWRCTGELELLELDSDSIKNTVSSGDNEVAIECNEAATRTGPALVPVALAAISHIFPNMTNKSNIAVPIEHLKTPLRIAMQTLVSTCYSSNQTEFNRNFYAYNQCLIEMTGERYQQSVDDSTSRSLFLITSRSLFLIKEKTPLLQVVTVISQALTNLQNFLSNDPHYTISPVMGLGIRIPHH</sequence>
<name>A0AA90SE45_9GAMM</name>
<feature type="signal peptide" evidence="1">
    <location>
        <begin position="1"/>
        <end position="28"/>
    </location>
</feature>
<keyword evidence="1" id="KW-0732">Signal</keyword>
<evidence type="ECO:0000313" key="2">
    <source>
        <dbReference type="EMBL" id="MDP0590067.1"/>
    </source>
</evidence>
<dbReference type="AlphaFoldDB" id="A0AA90SE45"/>
<protein>
    <submittedName>
        <fullName evidence="2">Uncharacterized protein</fullName>
    </submittedName>
</protein>
<dbReference type="Proteomes" id="UP001178148">
    <property type="component" value="Unassembled WGS sequence"/>
</dbReference>
<feature type="chain" id="PRO_5041719305" evidence="1">
    <location>
        <begin position="29"/>
        <end position="457"/>
    </location>
</feature>
<reference evidence="2 3" key="1">
    <citation type="journal article" date="2023" name="bioRxiv">
        <title>An intranuclear bacterial parasite of deep-sea mussels expresses apoptosis inhibitors acquired from its host.</title>
        <authorList>
            <person name="Gonzalez Porras M.A."/>
            <person name="Assie A."/>
            <person name="Tietjen M."/>
            <person name="Violette M."/>
            <person name="Kleiner M."/>
            <person name="Gruber-Vodicka H."/>
            <person name="Dubilier N."/>
            <person name="Leisch N."/>
        </authorList>
    </citation>
    <scope>NUCLEOTIDE SEQUENCE [LARGE SCALE GENOMIC DNA]</scope>
    <source>
        <strain evidence="2">IAP13</strain>
    </source>
</reference>